<keyword evidence="3" id="KW-1185">Reference proteome</keyword>
<dbReference type="Proteomes" id="UP001501725">
    <property type="component" value="Unassembled WGS sequence"/>
</dbReference>
<dbReference type="RefSeq" id="WP_345258229.1">
    <property type="nucleotide sequence ID" value="NZ_BAABGY010000018.1"/>
</dbReference>
<evidence type="ECO:0000259" key="1">
    <source>
        <dbReference type="Pfam" id="PF01266"/>
    </source>
</evidence>
<reference evidence="3" key="1">
    <citation type="journal article" date="2019" name="Int. J. Syst. Evol. Microbiol.">
        <title>The Global Catalogue of Microorganisms (GCM) 10K type strain sequencing project: providing services to taxonomists for standard genome sequencing and annotation.</title>
        <authorList>
            <consortium name="The Broad Institute Genomics Platform"/>
            <consortium name="The Broad Institute Genome Sequencing Center for Infectious Disease"/>
            <person name="Wu L."/>
            <person name="Ma J."/>
        </authorList>
    </citation>
    <scope>NUCLEOTIDE SEQUENCE [LARGE SCALE GENOMIC DNA]</scope>
    <source>
        <strain evidence="3">JCM 17919</strain>
    </source>
</reference>
<gene>
    <name evidence="2" type="ORF">GCM10023184_44670</name>
</gene>
<evidence type="ECO:0000313" key="2">
    <source>
        <dbReference type="EMBL" id="GAA4343957.1"/>
    </source>
</evidence>
<evidence type="ECO:0000313" key="3">
    <source>
        <dbReference type="Proteomes" id="UP001501725"/>
    </source>
</evidence>
<protein>
    <recommendedName>
        <fullName evidence="1">FAD dependent oxidoreductase domain-containing protein</fullName>
    </recommendedName>
</protein>
<sequence length="352" mass="39615">MNVDFLIVGQGIAGTLLSWFLHRAGKSFVVIDNGAEPTASKVAAGIINPVTGRRYHTTWKADELLPHAEKTYAEIGAHFNKQYLVRKNIIDFFPTPGAREVFVERVQEGHTYMDAYPDQNHFNRHIRYDFGCGEIRPAFVTNLPALLADWRQWLSDKNALLEEDFVADDLQLEQEGVRYGALRAQKILFCEGPAGTANPWFRLLPYALNKGEALLIECPDLPNTHIYKKGFLLAPLPVQGTFWAGSNYAWEGLNEGPTEAFRLRTVQLLEATLQHPFRVLHHHAAVRPATVERRPFVGLHPVHPQIGILNGTGSKGTSLAPYFAQQFVNHLLHDAPLTPEADVRRFTRLLSK</sequence>
<dbReference type="EMBL" id="BAABGY010000018">
    <property type="protein sequence ID" value="GAA4343957.1"/>
    <property type="molecule type" value="Genomic_DNA"/>
</dbReference>
<proteinExistence type="predicted"/>
<feature type="domain" description="FAD dependent oxidoreductase" evidence="1">
    <location>
        <begin position="4"/>
        <end position="325"/>
    </location>
</feature>
<comment type="caution">
    <text evidence="2">The sequence shown here is derived from an EMBL/GenBank/DDBJ whole genome shotgun (WGS) entry which is preliminary data.</text>
</comment>
<dbReference type="SUPFAM" id="SSF51971">
    <property type="entry name" value="Nucleotide-binding domain"/>
    <property type="match status" value="1"/>
</dbReference>
<organism evidence="2 3">
    <name type="scientific">Flaviaesturariibacter amylovorans</name>
    <dbReference type="NCBI Taxonomy" id="1084520"/>
    <lineage>
        <taxon>Bacteria</taxon>
        <taxon>Pseudomonadati</taxon>
        <taxon>Bacteroidota</taxon>
        <taxon>Chitinophagia</taxon>
        <taxon>Chitinophagales</taxon>
        <taxon>Chitinophagaceae</taxon>
        <taxon>Flaviaestuariibacter</taxon>
    </lineage>
</organism>
<dbReference type="Pfam" id="PF01266">
    <property type="entry name" value="DAO"/>
    <property type="match status" value="1"/>
</dbReference>
<dbReference type="InterPro" id="IPR036188">
    <property type="entry name" value="FAD/NAD-bd_sf"/>
</dbReference>
<dbReference type="Gene3D" id="3.50.50.60">
    <property type="entry name" value="FAD/NAD(P)-binding domain"/>
    <property type="match status" value="2"/>
</dbReference>
<accession>A0ABP8HT07</accession>
<dbReference type="InterPro" id="IPR006076">
    <property type="entry name" value="FAD-dep_OxRdtase"/>
</dbReference>
<dbReference type="Gene3D" id="3.30.9.10">
    <property type="entry name" value="D-Amino Acid Oxidase, subunit A, domain 2"/>
    <property type="match status" value="1"/>
</dbReference>
<name>A0ABP8HT07_9BACT</name>